<keyword evidence="3" id="KW-1185">Reference proteome</keyword>
<organism evidence="2 3">
    <name type="scientific">Paraoerskovia sediminicola</name>
    <dbReference type="NCBI Taxonomy" id="1138587"/>
    <lineage>
        <taxon>Bacteria</taxon>
        <taxon>Bacillati</taxon>
        <taxon>Actinomycetota</taxon>
        <taxon>Actinomycetes</taxon>
        <taxon>Micrococcales</taxon>
        <taxon>Cellulomonadaceae</taxon>
        <taxon>Paraoerskovia</taxon>
    </lineage>
</organism>
<name>A0ABN6X7X5_9CELL</name>
<dbReference type="RefSeq" id="WP_286218157.1">
    <property type="nucleotide sequence ID" value="NZ_AP027729.1"/>
</dbReference>
<reference evidence="3" key="1">
    <citation type="journal article" date="2019" name="Int. J. Syst. Evol. Microbiol.">
        <title>The Global Catalogue of Microorganisms (GCM) 10K type strain sequencing project: providing services to taxonomists for standard genome sequencing and annotation.</title>
        <authorList>
            <consortium name="The Broad Institute Genomics Platform"/>
            <consortium name="The Broad Institute Genome Sequencing Center for Infectious Disease"/>
            <person name="Wu L."/>
            <person name="Ma J."/>
        </authorList>
    </citation>
    <scope>NUCLEOTIDE SEQUENCE [LARGE SCALE GENOMIC DNA]</scope>
    <source>
        <strain evidence="3">NBRC 108565</strain>
    </source>
</reference>
<protein>
    <recommendedName>
        <fullName evidence="1">Siphovirus-type tail component C-terminal domain-containing protein</fullName>
    </recommendedName>
</protein>
<evidence type="ECO:0000313" key="2">
    <source>
        <dbReference type="EMBL" id="BDZ40829.1"/>
    </source>
</evidence>
<dbReference type="Pfam" id="PF22768">
    <property type="entry name" value="SPP1_Dit"/>
    <property type="match status" value="1"/>
</dbReference>
<dbReference type="Proteomes" id="UP001321475">
    <property type="component" value="Chromosome"/>
</dbReference>
<evidence type="ECO:0000313" key="3">
    <source>
        <dbReference type="Proteomes" id="UP001321475"/>
    </source>
</evidence>
<feature type="domain" description="Siphovirus-type tail component C-terminal" evidence="1">
    <location>
        <begin position="219"/>
        <end position="312"/>
    </location>
</feature>
<evidence type="ECO:0000259" key="1">
    <source>
        <dbReference type="Pfam" id="PF22768"/>
    </source>
</evidence>
<sequence length="320" mass="33943">MTYVVYVQPPPAPTYVPPHDARNFWLETADGTIQTPIGLDVDGIPVLAQRGMLGLGVNPSEPTMSGTPGADGAAVTGVTYGTRPVALPLLFVAPDDKQATLWAAVQKVRDITDPARGMARDGNFRLVCSSPSGVRQITLVYRSGLEGDDQEMFGVDRAVLDCLAPDPFARDRDERTLTFPLGTVEPFLSDAPGTDLPWPRALAPTTVIGDDMRVDMTSAVPVYPTIEVTGPVDSVLITSDTGLRIDVPGGVPSGQTLRIVTDPRGKSIRLDGALAAGMLARGSRFEPFTAGENRLDVAAPGATSDTLLAITWRGGHRGLW</sequence>
<accession>A0ABN6X7X5</accession>
<gene>
    <name evidence="2" type="ORF">GCM10025865_01280</name>
</gene>
<dbReference type="InterPro" id="IPR054738">
    <property type="entry name" value="Siphovirus-type_tail_C"/>
</dbReference>
<dbReference type="EMBL" id="AP027729">
    <property type="protein sequence ID" value="BDZ40829.1"/>
    <property type="molecule type" value="Genomic_DNA"/>
</dbReference>
<dbReference type="Gene3D" id="2.60.120.860">
    <property type="match status" value="1"/>
</dbReference>
<proteinExistence type="predicted"/>